<dbReference type="Proteomes" id="UP000032946">
    <property type="component" value="Chromosome"/>
</dbReference>
<reference evidence="1 2" key="1">
    <citation type="submission" date="2014-02" db="EMBL/GenBank/DDBJ databases">
        <authorList>
            <person name="Genoscope - CEA"/>
        </authorList>
    </citation>
    <scope>NUCLEOTIDE SEQUENCE [LARGE SCALE GENOMIC DNA]</scope>
    <source>
        <strain evidence="1 2">PCC 8005</strain>
    </source>
</reference>
<dbReference type="EMBL" id="FO818640">
    <property type="protein sequence ID" value="CDM95826.1"/>
    <property type="molecule type" value="Genomic_DNA"/>
</dbReference>
<accession>A0A9P1KGH2</accession>
<protein>
    <submittedName>
        <fullName evidence="1">Uncharacterized protein</fullName>
    </submittedName>
</protein>
<proteinExistence type="predicted"/>
<organism evidence="1 2">
    <name type="scientific">Limnospira indica PCC 8005</name>
    <dbReference type="NCBI Taxonomy" id="376219"/>
    <lineage>
        <taxon>Bacteria</taxon>
        <taxon>Bacillati</taxon>
        <taxon>Cyanobacteriota</taxon>
        <taxon>Cyanophyceae</taxon>
        <taxon>Oscillatoriophycideae</taxon>
        <taxon>Oscillatoriales</taxon>
        <taxon>Sirenicapillariaceae</taxon>
        <taxon>Limnospira</taxon>
    </lineage>
</organism>
<evidence type="ECO:0000313" key="1">
    <source>
        <dbReference type="EMBL" id="CDM95826.1"/>
    </source>
</evidence>
<evidence type="ECO:0000313" key="2">
    <source>
        <dbReference type="Proteomes" id="UP000032946"/>
    </source>
</evidence>
<dbReference type="AlphaFoldDB" id="A0A9P1KGH2"/>
<name>A0A9P1KGH2_9CYAN</name>
<gene>
    <name evidence="1" type="ORF">ARTHRO_40232</name>
</gene>
<sequence length="43" mass="5018">MRRASLPLPVTLKRLAADLRVLSLGMKWLEFDTSYNYSICWDS</sequence>
<keyword evidence="2" id="KW-1185">Reference proteome</keyword>